<keyword evidence="12" id="KW-1185">Reference proteome</keyword>
<dbReference type="GO" id="GO:0046872">
    <property type="term" value="F:metal ion binding"/>
    <property type="evidence" value="ECO:0007669"/>
    <property type="project" value="UniProtKB-KW"/>
</dbReference>
<dbReference type="PANTHER" id="PTHR12589">
    <property type="entry name" value="PYRUVOYL TETRAHYDROBIOPTERIN SYNTHASE"/>
    <property type="match status" value="1"/>
</dbReference>
<keyword evidence="5 8" id="KW-0862">Zinc</keyword>
<feature type="active site" description="Proton acceptor" evidence="9">
    <location>
        <position position="34"/>
    </location>
</feature>
<dbReference type="Gene3D" id="3.30.479.10">
    <property type="entry name" value="6-pyruvoyl tetrahydropterin synthase/QueD"/>
    <property type="match status" value="1"/>
</dbReference>
<dbReference type="Proteomes" id="UP000245535">
    <property type="component" value="Unassembled WGS sequence"/>
</dbReference>
<gene>
    <name evidence="11" type="ORF">BC781_104162</name>
</gene>
<keyword evidence="4 8" id="KW-0479">Metal-binding</keyword>
<accession>A0A315Z7G5</accession>
<evidence type="ECO:0000313" key="11">
    <source>
        <dbReference type="EMBL" id="PWJ40902.1"/>
    </source>
</evidence>
<evidence type="ECO:0000256" key="7">
    <source>
        <dbReference type="ARBA" id="ARBA00048807"/>
    </source>
</evidence>
<proteinExistence type="inferred from homology"/>
<dbReference type="SUPFAM" id="SSF55620">
    <property type="entry name" value="Tetrahydrobiopterin biosynthesis enzymes-like"/>
    <property type="match status" value="1"/>
</dbReference>
<dbReference type="UniPathway" id="UPA00391"/>
<name>A0A315Z7G5_SEDFL</name>
<keyword evidence="8" id="KW-0671">Queuosine biosynthesis</keyword>
<dbReference type="EC" id="4.-.-.-" evidence="8"/>
<dbReference type="OrthoDB" id="9804698at2"/>
<comment type="cofactor">
    <cofactor evidence="8 10">
        <name>Zn(2+)</name>
        <dbReference type="ChEBI" id="CHEBI:29105"/>
    </cofactor>
    <text evidence="8 10">Binds 1 zinc ion per subunit.</text>
</comment>
<dbReference type="AlphaFoldDB" id="A0A315Z7G5"/>
<sequence length="136" mass="16185">MRVSVFRKEHFNAAHRLYNPNWSEEKNQEVFGLCSNPNFHGHNYEMEVQVTGEIDPDTGFVIDMKFLRDIIREHVVARFDHRNLNLDTEEFANLNPTAENICVVIWQLLRAQLESKYDLKVRLYETKRNFVEYPAI</sequence>
<evidence type="ECO:0000256" key="8">
    <source>
        <dbReference type="PIRNR" id="PIRNR006113"/>
    </source>
</evidence>
<evidence type="ECO:0000256" key="2">
    <source>
        <dbReference type="ARBA" id="ARBA00008900"/>
    </source>
</evidence>
<dbReference type="GO" id="GO:0070497">
    <property type="term" value="F:6-carboxytetrahydropterin synthase activity"/>
    <property type="evidence" value="ECO:0007669"/>
    <property type="project" value="UniProtKB-EC"/>
</dbReference>
<dbReference type="InterPro" id="IPR007115">
    <property type="entry name" value="6-PTP_synth/QueD"/>
</dbReference>
<comment type="similarity">
    <text evidence="2 8">Belongs to the PTPS family. QueD subfamily.</text>
</comment>
<evidence type="ECO:0000256" key="3">
    <source>
        <dbReference type="ARBA" id="ARBA00018141"/>
    </source>
</evidence>
<evidence type="ECO:0000256" key="9">
    <source>
        <dbReference type="PIRSR" id="PIRSR006113-1"/>
    </source>
</evidence>
<evidence type="ECO:0000256" key="1">
    <source>
        <dbReference type="ARBA" id="ARBA00005061"/>
    </source>
</evidence>
<dbReference type="EMBL" id="QGDO01000004">
    <property type="protein sequence ID" value="PWJ40902.1"/>
    <property type="molecule type" value="Genomic_DNA"/>
</dbReference>
<evidence type="ECO:0000256" key="4">
    <source>
        <dbReference type="ARBA" id="ARBA00022723"/>
    </source>
</evidence>
<feature type="active site" description="Charge relay system" evidence="9">
    <location>
        <position position="125"/>
    </location>
</feature>
<dbReference type="Pfam" id="PF01242">
    <property type="entry name" value="PTPS"/>
    <property type="match status" value="1"/>
</dbReference>
<evidence type="ECO:0000256" key="5">
    <source>
        <dbReference type="ARBA" id="ARBA00022833"/>
    </source>
</evidence>
<protein>
    <recommendedName>
        <fullName evidence="3 8">6-carboxy-5,6,7,8-tetrahydropterin synthase</fullName>
        <ecNumber evidence="8">4.-.-.-</ecNumber>
    </recommendedName>
</protein>
<dbReference type="InterPro" id="IPR038418">
    <property type="entry name" value="6-PTP_synth/QueD_sf"/>
</dbReference>
<dbReference type="PIRSF" id="PIRSF006113">
    <property type="entry name" value="PTP_synth"/>
    <property type="match status" value="1"/>
</dbReference>
<comment type="caution">
    <text evidence="11">The sequence shown here is derived from an EMBL/GenBank/DDBJ whole genome shotgun (WGS) entry which is preliminary data.</text>
</comment>
<keyword evidence="6 8" id="KW-0456">Lyase</keyword>
<feature type="binding site" evidence="10">
    <location>
        <position position="40"/>
    </location>
    <ligand>
        <name>Zn(2+)</name>
        <dbReference type="ChEBI" id="CHEBI:29105"/>
    </ligand>
</feature>
<feature type="binding site" evidence="10">
    <location>
        <position position="42"/>
    </location>
    <ligand>
        <name>Zn(2+)</name>
        <dbReference type="ChEBI" id="CHEBI:29105"/>
    </ligand>
</feature>
<evidence type="ECO:0000313" key="12">
    <source>
        <dbReference type="Proteomes" id="UP000245535"/>
    </source>
</evidence>
<feature type="binding site" evidence="10">
    <location>
        <position position="15"/>
    </location>
    <ligand>
        <name>Zn(2+)</name>
        <dbReference type="ChEBI" id="CHEBI:29105"/>
    </ligand>
</feature>
<feature type="active site" description="Charge relay system" evidence="9">
    <location>
        <position position="81"/>
    </location>
</feature>
<reference evidence="11 12" key="1">
    <citation type="submission" date="2018-03" db="EMBL/GenBank/DDBJ databases">
        <title>Genomic Encyclopedia of Archaeal and Bacterial Type Strains, Phase II (KMG-II): from individual species to whole genera.</title>
        <authorList>
            <person name="Goeker M."/>
        </authorList>
    </citation>
    <scope>NUCLEOTIDE SEQUENCE [LARGE SCALE GENOMIC DNA]</scope>
    <source>
        <strain evidence="11 12">DSM 28229</strain>
    </source>
</reference>
<dbReference type="PANTHER" id="PTHR12589:SF7">
    <property type="entry name" value="6-PYRUVOYL TETRAHYDROBIOPTERIN SYNTHASE"/>
    <property type="match status" value="1"/>
</dbReference>
<comment type="catalytic activity">
    <reaction evidence="7 8">
        <text>7,8-dihydroneopterin 3'-triphosphate + H2O = 6-carboxy-5,6,7,8-tetrahydropterin + triphosphate + acetaldehyde + 2 H(+)</text>
        <dbReference type="Rhea" id="RHEA:27966"/>
        <dbReference type="ChEBI" id="CHEBI:15343"/>
        <dbReference type="ChEBI" id="CHEBI:15377"/>
        <dbReference type="ChEBI" id="CHEBI:15378"/>
        <dbReference type="ChEBI" id="CHEBI:18036"/>
        <dbReference type="ChEBI" id="CHEBI:58462"/>
        <dbReference type="ChEBI" id="CHEBI:61032"/>
        <dbReference type="EC" id="4.1.2.50"/>
    </reaction>
</comment>
<dbReference type="RefSeq" id="WP_109619749.1">
    <property type="nucleotide sequence ID" value="NZ_QGDO01000004.1"/>
</dbReference>
<evidence type="ECO:0000256" key="6">
    <source>
        <dbReference type="ARBA" id="ARBA00023239"/>
    </source>
</evidence>
<evidence type="ECO:0000256" key="10">
    <source>
        <dbReference type="PIRSR" id="PIRSR006113-2"/>
    </source>
</evidence>
<organism evidence="11 12">
    <name type="scientific">Sediminitomix flava</name>
    <dbReference type="NCBI Taxonomy" id="379075"/>
    <lineage>
        <taxon>Bacteria</taxon>
        <taxon>Pseudomonadati</taxon>
        <taxon>Bacteroidota</taxon>
        <taxon>Cytophagia</taxon>
        <taxon>Cytophagales</taxon>
        <taxon>Flammeovirgaceae</taxon>
        <taxon>Sediminitomix</taxon>
    </lineage>
</organism>
<dbReference type="GO" id="GO:0008616">
    <property type="term" value="P:tRNA queuosine(34) biosynthetic process"/>
    <property type="evidence" value="ECO:0007669"/>
    <property type="project" value="UniProtKB-KW"/>
</dbReference>
<comment type="pathway">
    <text evidence="1 8">Purine metabolism; 7-cyano-7-deazaguanine biosynthesis.</text>
</comment>
<dbReference type="FunFam" id="3.30.479.10:FF:000003">
    <property type="entry name" value="6-pyruvoyl tetrahydrobiopterin synthase"/>
    <property type="match status" value="1"/>
</dbReference>